<dbReference type="GO" id="GO:0009306">
    <property type="term" value="P:protein secretion"/>
    <property type="evidence" value="ECO:0007669"/>
    <property type="project" value="TreeGrafter"/>
</dbReference>
<dbReference type="PANTHER" id="PTHR17985:SF8">
    <property type="entry name" value="TRANSPORT AND GOLGI ORGANIZATION PROTEIN 2 HOMOLOG"/>
    <property type="match status" value="1"/>
</dbReference>
<proteinExistence type="predicted"/>
<name>A0A395ITG7_9HELO</name>
<gene>
    <name evidence="1" type="ORF">DID88_003770</name>
</gene>
<protein>
    <submittedName>
        <fullName evidence="1">Uncharacterized protein</fullName>
    </submittedName>
</protein>
<dbReference type="GO" id="GO:0007030">
    <property type="term" value="P:Golgi organization"/>
    <property type="evidence" value="ECO:0007669"/>
    <property type="project" value="TreeGrafter"/>
</dbReference>
<dbReference type="GO" id="GO:0005794">
    <property type="term" value="C:Golgi apparatus"/>
    <property type="evidence" value="ECO:0007669"/>
    <property type="project" value="TreeGrafter"/>
</dbReference>
<sequence length="174" mass="19390">MVPLAIISNRSGTPDEVPWVAGRRGEVYGLSNTSYDDPITWPKVKSGKEKVLKAVEEVVRDGLGEDELVKKLYAVLDIDTLPKQDISQDFEEYIYHFRKSIFIPTVGHATPPPEIPNAGEIAAAVKKASSSLEDSGHDVKGEQRLRIHRSKDQHPKIVMLFLGFMVHRGRQSSS</sequence>
<evidence type="ECO:0000313" key="2">
    <source>
        <dbReference type="Proteomes" id="UP000249056"/>
    </source>
</evidence>
<dbReference type="EMBL" id="QKRW01000019">
    <property type="protein sequence ID" value="RAL63346.1"/>
    <property type="molecule type" value="Genomic_DNA"/>
</dbReference>
<dbReference type="PANTHER" id="PTHR17985">
    <property type="entry name" value="SER/THR-RICH PROTEIN T10 IN DGCR REGION"/>
    <property type="match status" value="1"/>
</dbReference>
<dbReference type="OrthoDB" id="191601at2759"/>
<dbReference type="AlphaFoldDB" id="A0A395ITG7"/>
<dbReference type="Pfam" id="PF05742">
    <property type="entry name" value="TANGO2"/>
    <property type="match status" value="1"/>
</dbReference>
<organism evidence="1 2">
    <name type="scientific">Monilinia fructigena</name>
    <dbReference type="NCBI Taxonomy" id="38457"/>
    <lineage>
        <taxon>Eukaryota</taxon>
        <taxon>Fungi</taxon>
        <taxon>Dikarya</taxon>
        <taxon>Ascomycota</taxon>
        <taxon>Pezizomycotina</taxon>
        <taxon>Leotiomycetes</taxon>
        <taxon>Helotiales</taxon>
        <taxon>Sclerotiniaceae</taxon>
        <taxon>Monilinia</taxon>
    </lineage>
</organism>
<accession>A0A395ITG7</accession>
<comment type="caution">
    <text evidence="1">The sequence shown here is derived from an EMBL/GenBank/DDBJ whole genome shotgun (WGS) entry which is preliminary data.</text>
</comment>
<evidence type="ECO:0000313" key="1">
    <source>
        <dbReference type="EMBL" id="RAL63346.1"/>
    </source>
</evidence>
<dbReference type="InterPro" id="IPR008551">
    <property type="entry name" value="TANGO2"/>
</dbReference>
<reference evidence="1 2" key="1">
    <citation type="submission" date="2018-06" db="EMBL/GenBank/DDBJ databases">
        <title>Genome Sequence of the Brown Rot Fungal Pathogen Monilinia fructigena.</title>
        <authorList>
            <person name="Landi L."/>
            <person name="De Miccolis Angelini R.M."/>
            <person name="Pollastro S."/>
            <person name="Abate D."/>
            <person name="Faretra F."/>
            <person name="Romanazzi G."/>
        </authorList>
    </citation>
    <scope>NUCLEOTIDE SEQUENCE [LARGE SCALE GENOMIC DNA]</scope>
    <source>
        <strain evidence="1 2">Mfrg269</strain>
    </source>
</reference>
<dbReference type="Proteomes" id="UP000249056">
    <property type="component" value="Unassembled WGS sequence"/>
</dbReference>
<keyword evidence="2" id="KW-1185">Reference proteome</keyword>